<evidence type="ECO:0000313" key="3">
    <source>
        <dbReference type="EMBL" id="KAF8793647.1"/>
    </source>
</evidence>
<organism evidence="3 4">
    <name type="scientific">Argiope bruennichi</name>
    <name type="common">Wasp spider</name>
    <name type="synonym">Aranea bruennichi</name>
    <dbReference type="NCBI Taxonomy" id="94029"/>
    <lineage>
        <taxon>Eukaryota</taxon>
        <taxon>Metazoa</taxon>
        <taxon>Ecdysozoa</taxon>
        <taxon>Arthropoda</taxon>
        <taxon>Chelicerata</taxon>
        <taxon>Arachnida</taxon>
        <taxon>Araneae</taxon>
        <taxon>Araneomorphae</taxon>
        <taxon>Entelegynae</taxon>
        <taxon>Araneoidea</taxon>
        <taxon>Araneidae</taxon>
        <taxon>Argiope</taxon>
    </lineage>
</organism>
<dbReference type="GO" id="GO:0051301">
    <property type="term" value="P:cell division"/>
    <property type="evidence" value="ECO:0007669"/>
    <property type="project" value="UniProtKB-KW"/>
</dbReference>
<proteinExistence type="predicted"/>
<reference evidence="3" key="1">
    <citation type="journal article" date="2020" name="bioRxiv">
        <title>Chromosome-level reference genome of the European wasp spider Argiope bruennichi: a resource for studies on range expansion and evolutionary adaptation.</title>
        <authorList>
            <person name="Sheffer M.M."/>
            <person name="Hoppe A."/>
            <person name="Krehenwinkel H."/>
            <person name="Uhl G."/>
            <person name="Kuss A.W."/>
            <person name="Jensen L."/>
            <person name="Jensen C."/>
            <person name="Gillespie R.G."/>
            <person name="Hoff K.J."/>
            <person name="Prost S."/>
        </authorList>
    </citation>
    <scope>NUCLEOTIDE SEQUENCE</scope>
</reference>
<keyword evidence="1" id="KW-0802">TPR repeat</keyword>
<dbReference type="EMBL" id="JABXBU010000002">
    <property type="protein sequence ID" value="KAF8793647.1"/>
    <property type="molecule type" value="Genomic_DNA"/>
</dbReference>
<comment type="caution">
    <text evidence="3">The sequence shown here is derived from an EMBL/GenBank/DDBJ whole genome shotgun (WGS) entry which is preliminary data.</text>
</comment>
<gene>
    <name evidence="3" type="ORF">HNY73_001698</name>
</gene>
<dbReference type="Gene3D" id="1.25.40.10">
    <property type="entry name" value="Tetratricopeptide repeat domain"/>
    <property type="match status" value="1"/>
</dbReference>
<dbReference type="InterPro" id="IPR028019">
    <property type="entry name" value="DUF4508"/>
</dbReference>
<keyword evidence="3" id="KW-0131">Cell cycle</keyword>
<evidence type="ECO:0000256" key="1">
    <source>
        <dbReference type="ARBA" id="ARBA00022803"/>
    </source>
</evidence>
<evidence type="ECO:0000313" key="4">
    <source>
        <dbReference type="Proteomes" id="UP000807504"/>
    </source>
</evidence>
<feature type="region of interest" description="Disordered" evidence="2">
    <location>
        <begin position="210"/>
        <end position="244"/>
    </location>
</feature>
<dbReference type="AlphaFoldDB" id="A0A8T0FR56"/>
<name>A0A8T0FR56_ARGBR</name>
<dbReference type="Pfam" id="PF14969">
    <property type="entry name" value="DUF4508"/>
    <property type="match status" value="1"/>
</dbReference>
<accession>A0A8T0FR56</accession>
<dbReference type="PANTHER" id="PTHR12558:SF10">
    <property type="entry name" value="CELL DIVISION CYCLE PROTEIN 23 HOMOLOG"/>
    <property type="match status" value="1"/>
</dbReference>
<protein>
    <submittedName>
        <fullName evidence="3">Cell division cycle protein 23 like protein</fullName>
    </submittedName>
</protein>
<dbReference type="GO" id="GO:0045842">
    <property type="term" value="P:positive regulation of mitotic metaphase/anaphase transition"/>
    <property type="evidence" value="ECO:0007669"/>
    <property type="project" value="TreeGrafter"/>
</dbReference>
<reference evidence="3" key="2">
    <citation type="submission" date="2020-06" db="EMBL/GenBank/DDBJ databases">
        <authorList>
            <person name="Sheffer M."/>
        </authorList>
    </citation>
    <scope>NUCLEOTIDE SEQUENCE</scope>
</reference>
<sequence>MSLTSEEQEIRCVQHWFQNWTPPQRAEFLNLLIDKYSPDTLDLGRNFELLQISSNCPSVFECQLKQFSLWFDEWSLKAQQLRPYDSRMLVALGEAYEKLDKLKEAKKCFWKAHAVGDVEGMALIKLARMYEKLNEEKQSAAAYTDYIRDAEARNATDRDELCHAYLYLAKYYYEHLKLEEAHDNAQKCLDYPETKEDAKTLLRQIAARRMQTEDNRNNSNQFRNQNATTPATGHLSPMNLTFTP</sequence>
<dbReference type="GO" id="GO:0031145">
    <property type="term" value="P:anaphase-promoting complex-dependent catabolic process"/>
    <property type="evidence" value="ECO:0007669"/>
    <property type="project" value="TreeGrafter"/>
</dbReference>
<dbReference type="SUPFAM" id="SSF48452">
    <property type="entry name" value="TPR-like"/>
    <property type="match status" value="1"/>
</dbReference>
<keyword evidence="3" id="KW-0132">Cell division</keyword>
<evidence type="ECO:0000256" key="2">
    <source>
        <dbReference type="SAM" id="MobiDB-lite"/>
    </source>
</evidence>
<keyword evidence="4" id="KW-1185">Reference proteome</keyword>
<dbReference type="Proteomes" id="UP000807504">
    <property type="component" value="Unassembled WGS sequence"/>
</dbReference>
<dbReference type="PANTHER" id="PTHR12558">
    <property type="entry name" value="CELL DIVISION CYCLE 16,23,27"/>
    <property type="match status" value="1"/>
</dbReference>
<dbReference type="GO" id="GO:0005680">
    <property type="term" value="C:anaphase-promoting complex"/>
    <property type="evidence" value="ECO:0007669"/>
    <property type="project" value="TreeGrafter"/>
</dbReference>
<dbReference type="GO" id="GO:0016567">
    <property type="term" value="P:protein ubiquitination"/>
    <property type="evidence" value="ECO:0007669"/>
    <property type="project" value="TreeGrafter"/>
</dbReference>
<dbReference type="InterPro" id="IPR011990">
    <property type="entry name" value="TPR-like_helical_dom_sf"/>
</dbReference>
<feature type="compositionally biased region" description="Low complexity" evidence="2">
    <location>
        <begin position="217"/>
        <end position="226"/>
    </location>
</feature>